<organism evidence="3 4">
    <name type="scientific">Empedobacter falsenii</name>
    <dbReference type="NCBI Taxonomy" id="343874"/>
    <lineage>
        <taxon>Bacteria</taxon>
        <taxon>Pseudomonadati</taxon>
        <taxon>Bacteroidota</taxon>
        <taxon>Flavobacteriia</taxon>
        <taxon>Flavobacteriales</taxon>
        <taxon>Weeksellaceae</taxon>
        <taxon>Empedobacter</taxon>
    </lineage>
</organism>
<gene>
    <name evidence="2" type="ORF">EGI89_15075</name>
    <name evidence="3" type="ORF">NCTC13456_01063</name>
</gene>
<dbReference type="Gene3D" id="1.10.260.40">
    <property type="entry name" value="lambda repressor-like DNA-binding domains"/>
    <property type="match status" value="1"/>
</dbReference>
<dbReference type="CDD" id="cd00093">
    <property type="entry name" value="HTH_XRE"/>
    <property type="match status" value="1"/>
</dbReference>
<name>A0A376G2H9_9FLAO</name>
<dbReference type="RefSeq" id="WP_114999179.1">
    <property type="nucleotide sequence ID" value="NZ_RHPN01000064.1"/>
</dbReference>
<evidence type="ECO:0000313" key="4">
    <source>
        <dbReference type="Proteomes" id="UP000254737"/>
    </source>
</evidence>
<sequence>MIKYFEFETTQFDFELIQHIKKLRIKEKFSQEILSLKMGLAKSFIGNVENYREKHKYSTRHITLLAKAFGYKNIGELLNFPIPQYDRIKVTVEQTYNEAGTKVLKSEVVKVVEIK</sequence>
<dbReference type="EMBL" id="UFXS01000001">
    <property type="protein sequence ID" value="STD54534.1"/>
    <property type="molecule type" value="Genomic_DNA"/>
</dbReference>
<dbReference type="PROSITE" id="PS50943">
    <property type="entry name" value="HTH_CROC1"/>
    <property type="match status" value="1"/>
</dbReference>
<dbReference type="Proteomes" id="UP000254737">
    <property type="component" value="Unassembled WGS sequence"/>
</dbReference>
<evidence type="ECO:0000313" key="2">
    <source>
        <dbReference type="EMBL" id="RRT86985.1"/>
    </source>
</evidence>
<dbReference type="InterPro" id="IPR010982">
    <property type="entry name" value="Lambda_DNA-bd_dom_sf"/>
</dbReference>
<proteinExistence type="predicted"/>
<protein>
    <submittedName>
        <fullName evidence="2">XRE family transcriptional regulator</fullName>
    </submittedName>
</protein>
<accession>A0A376G2H9</accession>
<reference evidence="3 4" key="1">
    <citation type="submission" date="2018-06" db="EMBL/GenBank/DDBJ databases">
        <authorList>
            <consortium name="Pathogen Informatics"/>
            <person name="Doyle S."/>
        </authorList>
    </citation>
    <scope>NUCLEOTIDE SEQUENCE [LARGE SCALE GENOMIC DNA]</scope>
    <source>
        <strain evidence="3 4">NCTC13456</strain>
    </source>
</reference>
<dbReference type="AlphaFoldDB" id="A0A376G2H9"/>
<dbReference type="GO" id="GO:0003677">
    <property type="term" value="F:DNA binding"/>
    <property type="evidence" value="ECO:0007669"/>
    <property type="project" value="InterPro"/>
</dbReference>
<reference evidence="2 5" key="2">
    <citation type="submission" date="2018-10" db="EMBL/GenBank/DDBJ databases">
        <title>Transmission dynamics of multidrug resistant bacteria on intensive care unit surfaces.</title>
        <authorList>
            <person name="D'Souza A.W."/>
            <person name="Potter R.F."/>
            <person name="Wallace M."/>
            <person name="Shupe A."/>
            <person name="Patel S."/>
            <person name="Sun S."/>
            <person name="Gul D."/>
            <person name="Kwon J.H."/>
            <person name="Andleeb S."/>
            <person name="Burnham C.-A.D."/>
            <person name="Dantas G."/>
        </authorList>
    </citation>
    <scope>NUCLEOTIDE SEQUENCE [LARGE SCALE GENOMIC DNA]</scope>
    <source>
        <strain evidence="2 5">WF_348</strain>
    </source>
</reference>
<evidence type="ECO:0000313" key="3">
    <source>
        <dbReference type="EMBL" id="STD54534.1"/>
    </source>
</evidence>
<evidence type="ECO:0000259" key="1">
    <source>
        <dbReference type="PROSITE" id="PS50943"/>
    </source>
</evidence>
<dbReference type="InterPro" id="IPR001387">
    <property type="entry name" value="Cro/C1-type_HTH"/>
</dbReference>
<dbReference type="Proteomes" id="UP000267844">
    <property type="component" value="Unassembled WGS sequence"/>
</dbReference>
<dbReference type="EMBL" id="RHPO01000062">
    <property type="protein sequence ID" value="RRT86985.1"/>
    <property type="molecule type" value="Genomic_DNA"/>
</dbReference>
<dbReference type="SUPFAM" id="SSF47413">
    <property type="entry name" value="lambda repressor-like DNA-binding domains"/>
    <property type="match status" value="1"/>
</dbReference>
<feature type="domain" description="HTH cro/C1-type" evidence="1">
    <location>
        <begin position="20"/>
        <end position="77"/>
    </location>
</feature>
<evidence type="ECO:0000313" key="5">
    <source>
        <dbReference type="Proteomes" id="UP000267844"/>
    </source>
</evidence>